<feature type="compositionally biased region" description="Polar residues" evidence="3">
    <location>
        <begin position="717"/>
        <end position="733"/>
    </location>
</feature>
<feature type="compositionally biased region" description="Low complexity" evidence="3">
    <location>
        <begin position="676"/>
        <end position="688"/>
    </location>
</feature>
<dbReference type="InterPro" id="IPR036915">
    <property type="entry name" value="Cyclin-like_sf"/>
</dbReference>
<dbReference type="InterPro" id="IPR043198">
    <property type="entry name" value="Cyclin/Ssn8"/>
</dbReference>
<evidence type="ECO:0000256" key="1">
    <source>
        <dbReference type="ARBA" id="ARBA00023127"/>
    </source>
</evidence>
<accession>A0ABM1DTS6</accession>
<organism evidence="5 6">
    <name type="scientific">Priapulus caudatus</name>
    <name type="common">Priapulid worm</name>
    <dbReference type="NCBI Taxonomy" id="37621"/>
    <lineage>
        <taxon>Eukaryota</taxon>
        <taxon>Metazoa</taxon>
        <taxon>Ecdysozoa</taxon>
        <taxon>Scalidophora</taxon>
        <taxon>Priapulida</taxon>
        <taxon>Priapulimorpha</taxon>
        <taxon>Priapulimorphida</taxon>
        <taxon>Priapulidae</taxon>
        <taxon>Priapulus</taxon>
    </lineage>
</organism>
<feature type="region of interest" description="Disordered" evidence="3">
    <location>
        <begin position="578"/>
        <end position="767"/>
    </location>
</feature>
<keyword evidence="5" id="KW-1185">Reference proteome</keyword>
<feature type="region of interest" description="Disordered" evidence="3">
    <location>
        <begin position="264"/>
        <end position="329"/>
    </location>
</feature>
<feature type="compositionally biased region" description="Low complexity" evidence="3">
    <location>
        <begin position="608"/>
        <end position="621"/>
    </location>
</feature>
<dbReference type="CDD" id="cd20539">
    <property type="entry name" value="CYCLIN_CCNT_rpt2"/>
    <property type="match status" value="1"/>
</dbReference>
<protein>
    <submittedName>
        <fullName evidence="6">Cyclin-T-like isoform X1</fullName>
    </submittedName>
</protein>
<feature type="compositionally biased region" description="Polar residues" evidence="3">
    <location>
        <begin position="857"/>
        <end position="866"/>
    </location>
</feature>
<feature type="compositionally biased region" description="Pro residues" evidence="3">
    <location>
        <begin position="318"/>
        <end position="329"/>
    </location>
</feature>
<feature type="compositionally biased region" description="Basic and acidic residues" evidence="3">
    <location>
        <begin position="646"/>
        <end position="664"/>
    </location>
</feature>
<feature type="region of interest" description="Disordered" evidence="3">
    <location>
        <begin position="785"/>
        <end position="1012"/>
    </location>
</feature>
<feature type="compositionally biased region" description="Basic and acidic residues" evidence="3">
    <location>
        <begin position="264"/>
        <end position="285"/>
    </location>
</feature>
<evidence type="ECO:0000256" key="3">
    <source>
        <dbReference type="SAM" id="MobiDB-lite"/>
    </source>
</evidence>
<feature type="domain" description="Cyclin-like" evidence="4">
    <location>
        <begin position="39"/>
        <end position="140"/>
    </location>
</feature>
<sequence length="1012" mass="112735">MAAKAERWCFTKEQITNSPSRRCGIDAEKELSYRQQAANLIQDMGQRLNVTQLCINTAIVYMHRFYMFHSFTKFHRNRIAATALFLAAKVEEQPRKLEHVIQVAHMCLNRDGKAKPLDTKSEEYLEQAQQLIGNENTLLQTLGFDVDIFHPHKHVVNCCQLVRGMRSTKDLAQTSYFMATNSLHLTTFCLQYKPTVVACVCIHLACKWAKWEIPLSSEGKQWWWYVDKSVTEQDVEDLTAEFLTIMEKTPSRLKSKIMKYKQVCDSRKQSGIDPAHEHHHQEQQHPHPSHQQQQQQPGPSHSTQHQQQPHPQHRRPAIDPPKPQAPPMPAYELHRNIFEDLEMPDISPPRGARSEMFAAPTQTVEAKPGKLRPEDYRERRLKEQREGRDPHHQQPEQQIRHPGQQTSTTRDRMSDHYHRPPTTFGAGSQHQHAAMARSDHAAPHHQGGGARPDQAAERTQRGRPPDQHAGGARADHGAEHAHRPRPPGQTEHGAEQHSQRARPPPDYHGAAEPRLRSVAPGHVSAPAHPAGIPVLVHGNSQGREQAAAAAAAAVAAAASAPPPTDRLLNLGSPELRKSSKHKLEHAHHRPVDQQHRTEPHRSGKERSQQPQQPQQPQQQQPDAATSHADSMQARTAAEMGAALQKLVERSEKKEEREEQSRRQADAAAATHTKTHNNSQQQNASPASSSRHKKRSRVEAPLESPQQKALRVDGVEATHSSSPKLIPVLQTSRMKSPAVKPPHSASMSTEQTYNCEPTDAAAASAAAANGNEDAFVVATSEDGHKLKLKIKLPKPDSDSSQPGDHHKHKKHKKKQDKHREKEKRHHSKHHAAAAPPPPVDSDSLRQVDSAYQKKSGYQMPTGQPRSSAPTMPAPQPVATAQAAAVSAPPMSLPQQMPASQRPPLPPAYNMYQPPPHRQPQQPYNFPHMGYRGQQPPPGFPPGTLPPPPPKSQPHPNYPYYQQPAGYPAAPAYMGYSYPMHQPPNQPPHPFSHNHPPPPLPPPGSPPPPPPPPE</sequence>
<feature type="compositionally biased region" description="Pro residues" evidence="3">
    <location>
        <begin position="899"/>
        <end position="916"/>
    </location>
</feature>
<comment type="similarity">
    <text evidence="2">Belongs to the cyclin family.</text>
</comment>
<evidence type="ECO:0000259" key="4">
    <source>
        <dbReference type="SMART" id="SM00385"/>
    </source>
</evidence>
<feature type="compositionally biased region" description="Polar residues" evidence="3">
    <location>
        <begin position="744"/>
        <end position="754"/>
    </location>
</feature>
<feature type="compositionally biased region" description="Basic and acidic residues" evidence="3">
    <location>
        <begin position="492"/>
        <end position="515"/>
    </location>
</feature>
<feature type="region of interest" description="Disordered" evidence="3">
    <location>
        <begin position="342"/>
        <end position="536"/>
    </location>
</feature>
<keyword evidence="1 2" id="KW-0195">Cyclin</keyword>
<feature type="compositionally biased region" description="Pro residues" evidence="3">
    <location>
        <begin position="933"/>
        <end position="955"/>
    </location>
</feature>
<proteinExistence type="inferred from homology"/>
<feature type="compositionally biased region" description="Basic and acidic residues" evidence="3">
    <location>
        <begin position="589"/>
        <end position="607"/>
    </location>
</feature>
<dbReference type="GeneID" id="106806028"/>
<dbReference type="Proteomes" id="UP000695022">
    <property type="component" value="Unplaced"/>
</dbReference>
<dbReference type="PANTHER" id="PTHR10026">
    <property type="entry name" value="CYCLIN"/>
    <property type="match status" value="1"/>
</dbReference>
<dbReference type="Pfam" id="PF00134">
    <property type="entry name" value="Cyclin_N"/>
    <property type="match status" value="1"/>
</dbReference>
<dbReference type="SUPFAM" id="SSF47954">
    <property type="entry name" value="Cyclin-like"/>
    <property type="match status" value="2"/>
</dbReference>
<evidence type="ECO:0000313" key="5">
    <source>
        <dbReference type="Proteomes" id="UP000695022"/>
    </source>
</evidence>
<dbReference type="Pfam" id="PF21797">
    <property type="entry name" value="CycT2-like_C"/>
    <property type="match status" value="1"/>
</dbReference>
<feature type="compositionally biased region" description="Low complexity" evidence="3">
    <location>
        <begin position="956"/>
        <end position="978"/>
    </location>
</feature>
<name>A0ABM1DTS6_PRICU</name>
<dbReference type="InterPro" id="IPR013763">
    <property type="entry name" value="Cyclin-like_dom"/>
</dbReference>
<dbReference type="InterPro" id="IPR006671">
    <property type="entry name" value="Cyclin_N"/>
</dbReference>
<feature type="compositionally biased region" description="Basic and acidic residues" evidence="3">
    <location>
        <begin position="367"/>
        <end position="394"/>
    </location>
</feature>
<dbReference type="Gene3D" id="1.10.472.10">
    <property type="entry name" value="Cyclin-like"/>
    <property type="match status" value="2"/>
</dbReference>
<evidence type="ECO:0000313" key="6">
    <source>
        <dbReference type="RefSeq" id="XP_014663347.1"/>
    </source>
</evidence>
<evidence type="ECO:0000256" key="2">
    <source>
        <dbReference type="RuleBase" id="RU000383"/>
    </source>
</evidence>
<dbReference type="RefSeq" id="XP_014663347.1">
    <property type="nucleotide sequence ID" value="XM_014807861.1"/>
</dbReference>
<feature type="compositionally biased region" description="Basic residues" evidence="3">
    <location>
        <begin position="804"/>
        <end position="830"/>
    </location>
</feature>
<dbReference type="CDD" id="cd20538">
    <property type="entry name" value="CYCLIN_CCNT_rpt1"/>
    <property type="match status" value="1"/>
</dbReference>
<dbReference type="SMART" id="SM00385">
    <property type="entry name" value="CYCLIN"/>
    <property type="match status" value="1"/>
</dbReference>
<feature type="compositionally biased region" description="Low complexity" evidence="3">
    <location>
        <begin position="875"/>
        <end position="888"/>
    </location>
</feature>
<feature type="compositionally biased region" description="Basic residues" evidence="3">
    <location>
        <begin position="578"/>
        <end position="588"/>
    </location>
</feature>
<reference evidence="6" key="1">
    <citation type="submission" date="2025-08" db="UniProtKB">
        <authorList>
            <consortium name="RefSeq"/>
        </authorList>
    </citation>
    <scope>IDENTIFICATION</scope>
</reference>
<gene>
    <name evidence="6" type="primary">LOC106806028</name>
</gene>
<feature type="compositionally biased region" description="Basic and acidic residues" evidence="3">
    <location>
        <begin position="409"/>
        <end position="418"/>
    </location>
</feature>
<feature type="compositionally biased region" description="Basic and acidic residues" evidence="3">
    <location>
        <begin position="454"/>
        <end position="466"/>
    </location>
</feature>
<feature type="compositionally biased region" description="Low complexity" evidence="3">
    <location>
        <begin position="289"/>
        <end position="310"/>
    </location>
</feature>
<feature type="compositionally biased region" description="Pro residues" evidence="3">
    <location>
        <begin position="979"/>
        <end position="1012"/>
    </location>
</feature>